<evidence type="ECO:0000313" key="10">
    <source>
        <dbReference type="EMBL" id="MBM3318211.1"/>
    </source>
</evidence>
<keyword evidence="5 9" id="KW-0812">Transmembrane</keyword>
<evidence type="ECO:0000256" key="7">
    <source>
        <dbReference type="ARBA" id="ARBA00022989"/>
    </source>
</evidence>
<evidence type="ECO:0000256" key="2">
    <source>
        <dbReference type="ARBA" id="ARBA00022553"/>
    </source>
</evidence>
<feature type="transmembrane region" description="Helical" evidence="9">
    <location>
        <begin position="184"/>
        <end position="202"/>
    </location>
</feature>
<proteinExistence type="predicted"/>
<evidence type="ECO:0000256" key="9">
    <source>
        <dbReference type="SAM" id="Phobius"/>
    </source>
</evidence>
<dbReference type="PANTHER" id="PTHR30578:SF0">
    <property type="entry name" value="ION-TRANSLOCATING OXIDOREDUCTASE COMPLEX SUBUNIT D"/>
    <property type="match status" value="1"/>
</dbReference>
<accession>A0A938BRV9</accession>
<dbReference type="AlphaFoldDB" id="A0A938BRV9"/>
<organism evidence="10 11">
    <name type="scientific">Eiseniibacteriota bacterium</name>
    <dbReference type="NCBI Taxonomy" id="2212470"/>
    <lineage>
        <taxon>Bacteria</taxon>
        <taxon>Candidatus Eiseniibacteriota</taxon>
    </lineage>
</organism>
<dbReference type="InterPro" id="IPR004338">
    <property type="entry name" value="NqrB/RnfD"/>
</dbReference>
<evidence type="ECO:0000256" key="8">
    <source>
        <dbReference type="ARBA" id="ARBA00023136"/>
    </source>
</evidence>
<keyword evidence="4" id="KW-0288">FMN</keyword>
<name>A0A938BRV9_UNCEI</name>
<evidence type="ECO:0000313" key="11">
    <source>
        <dbReference type="Proteomes" id="UP000748308"/>
    </source>
</evidence>
<feature type="transmembrane region" description="Helical" evidence="9">
    <location>
        <begin position="73"/>
        <end position="90"/>
    </location>
</feature>
<keyword evidence="3" id="KW-0285">Flavoprotein</keyword>
<dbReference type="PANTHER" id="PTHR30578">
    <property type="entry name" value="ELECTRON TRANSPORT COMPLEX PROTEIN RNFD"/>
    <property type="match status" value="1"/>
</dbReference>
<dbReference type="GO" id="GO:0055085">
    <property type="term" value="P:transmembrane transport"/>
    <property type="evidence" value="ECO:0007669"/>
    <property type="project" value="InterPro"/>
</dbReference>
<dbReference type="Pfam" id="PF03116">
    <property type="entry name" value="NQR2_RnfD_RnfE"/>
    <property type="match status" value="1"/>
</dbReference>
<dbReference type="GO" id="GO:0005886">
    <property type="term" value="C:plasma membrane"/>
    <property type="evidence" value="ECO:0007669"/>
    <property type="project" value="TreeGrafter"/>
</dbReference>
<keyword evidence="8 9" id="KW-0472">Membrane</keyword>
<keyword evidence="2" id="KW-0597">Phosphoprotein</keyword>
<keyword evidence="1" id="KW-0813">Transport</keyword>
<feature type="transmembrane region" description="Helical" evidence="9">
    <location>
        <begin position="263"/>
        <end position="282"/>
    </location>
</feature>
<evidence type="ECO:0000256" key="1">
    <source>
        <dbReference type="ARBA" id="ARBA00022448"/>
    </source>
</evidence>
<comment type="caution">
    <text evidence="10">The sequence shown here is derived from an EMBL/GenBank/DDBJ whole genome shotgun (WGS) entry which is preliminary data.</text>
</comment>
<evidence type="ECO:0000256" key="5">
    <source>
        <dbReference type="ARBA" id="ARBA00022692"/>
    </source>
</evidence>
<gene>
    <name evidence="10" type="ORF">FJY75_10225</name>
</gene>
<reference evidence="10" key="1">
    <citation type="submission" date="2019-03" db="EMBL/GenBank/DDBJ databases">
        <title>Lake Tanganyika Metagenome-Assembled Genomes (MAGs).</title>
        <authorList>
            <person name="Tran P."/>
        </authorList>
    </citation>
    <scope>NUCLEOTIDE SEQUENCE</scope>
    <source>
        <strain evidence="10">M_DeepCast_400m_m2_100</strain>
    </source>
</reference>
<dbReference type="EMBL" id="VGIY01000291">
    <property type="protein sequence ID" value="MBM3318211.1"/>
    <property type="molecule type" value="Genomic_DNA"/>
</dbReference>
<protein>
    <submittedName>
        <fullName evidence="10">RnfABCDGE type electron transport complex subunit D</fullName>
    </submittedName>
</protein>
<feature type="transmembrane region" description="Helical" evidence="9">
    <location>
        <begin position="214"/>
        <end position="233"/>
    </location>
</feature>
<sequence>MRRPPLLSVAAPPHTHDGSRVSEVYAWQSLLLLPAAAGGVWVWGLGGLRTLLLSVGAAVLCEWLAARARKRDFLADFSIVVQGLMLGMLFHAGTPWWLVLVGAALTVFLGKHFFGGLGSYPFPPALLGYAVLLLSWPGQLDPARRLANVDVPFAPIPPLEAWRAFGAQAADGYPLGGLLLGQQMGGVGSSMVLLLALGGLALMAGRYIPWRTPLAFLGGMALTAGIFHLAAPASYPGPLFHLLSGIAVFAAFFLAADFTCSPVNPWAQVVFGLGAGGLAVVIRTFGEWPDGTVFAVLLVGLAQPLIDKIHPRPLALEVPTR</sequence>
<keyword evidence="6" id="KW-1278">Translocase</keyword>
<evidence type="ECO:0000256" key="3">
    <source>
        <dbReference type="ARBA" id="ARBA00022630"/>
    </source>
</evidence>
<keyword evidence="7 9" id="KW-1133">Transmembrane helix</keyword>
<evidence type="ECO:0000256" key="4">
    <source>
        <dbReference type="ARBA" id="ARBA00022643"/>
    </source>
</evidence>
<dbReference type="Proteomes" id="UP000748308">
    <property type="component" value="Unassembled WGS sequence"/>
</dbReference>
<feature type="transmembrane region" description="Helical" evidence="9">
    <location>
        <begin position="239"/>
        <end position="256"/>
    </location>
</feature>
<feature type="transmembrane region" description="Helical" evidence="9">
    <location>
        <begin position="121"/>
        <end position="138"/>
    </location>
</feature>
<evidence type="ECO:0000256" key="6">
    <source>
        <dbReference type="ARBA" id="ARBA00022967"/>
    </source>
</evidence>